<organism evidence="2 3">
    <name type="scientific">Symbiodinium microadriaticum</name>
    <name type="common">Dinoflagellate</name>
    <name type="synonym">Zooxanthella microadriatica</name>
    <dbReference type="NCBI Taxonomy" id="2951"/>
    <lineage>
        <taxon>Eukaryota</taxon>
        <taxon>Sar</taxon>
        <taxon>Alveolata</taxon>
        <taxon>Dinophyceae</taxon>
        <taxon>Suessiales</taxon>
        <taxon>Symbiodiniaceae</taxon>
        <taxon>Symbiodinium</taxon>
    </lineage>
</organism>
<dbReference type="EMBL" id="LSRX01002333">
    <property type="protein sequence ID" value="OLP75675.1"/>
    <property type="molecule type" value="Genomic_DNA"/>
</dbReference>
<keyword evidence="3" id="KW-1185">Reference proteome</keyword>
<evidence type="ECO:0000313" key="2">
    <source>
        <dbReference type="EMBL" id="OLP75675.1"/>
    </source>
</evidence>
<evidence type="ECO:0000256" key="1">
    <source>
        <dbReference type="SAM" id="MobiDB-lite"/>
    </source>
</evidence>
<dbReference type="AlphaFoldDB" id="A0A1Q9BYE1"/>
<sequence length="131" mass="13139">VPEDFFEELTKGPPQQDASHDIAGDPGGSGSQSTPAVPATTAAASDAAKFLKDFAARPLKSIRINEKHQIPKGASSDAAGEIPTPAEPPEPKDQPNGAGSPSVASEGSHVGGGPPLAPMGVRSSLAGREPL</sequence>
<proteinExistence type="predicted"/>
<feature type="non-terminal residue" evidence="2">
    <location>
        <position position="1"/>
    </location>
</feature>
<protein>
    <submittedName>
        <fullName evidence="2">Uncharacterized protein</fullName>
    </submittedName>
</protein>
<accession>A0A1Q9BYE1</accession>
<name>A0A1Q9BYE1_SYMMI</name>
<dbReference type="Proteomes" id="UP000186817">
    <property type="component" value="Unassembled WGS sequence"/>
</dbReference>
<gene>
    <name evidence="2" type="ORF">AK812_SmicGene44492</name>
</gene>
<comment type="caution">
    <text evidence="2">The sequence shown here is derived from an EMBL/GenBank/DDBJ whole genome shotgun (WGS) entry which is preliminary data.</text>
</comment>
<feature type="region of interest" description="Disordered" evidence="1">
    <location>
        <begin position="1"/>
        <end position="43"/>
    </location>
</feature>
<evidence type="ECO:0000313" key="3">
    <source>
        <dbReference type="Proteomes" id="UP000186817"/>
    </source>
</evidence>
<feature type="compositionally biased region" description="Low complexity" evidence="1">
    <location>
        <begin position="33"/>
        <end position="43"/>
    </location>
</feature>
<reference evidence="2 3" key="1">
    <citation type="submission" date="2016-02" db="EMBL/GenBank/DDBJ databases">
        <title>Genome analysis of coral dinoflagellate symbionts highlights evolutionary adaptations to a symbiotic lifestyle.</title>
        <authorList>
            <person name="Aranda M."/>
            <person name="Li Y."/>
            <person name="Liew Y.J."/>
            <person name="Baumgarten S."/>
            <person name="Simakov O."/>
            <person name="Wilson M."/>
            <person name="Piel J."/>
            <person name="Ashoor H."/>
            <person name="Bougouffa S."/>
            <person name="Bajic V.B."/>
            <person name="Ryu T."/>
            <person name="Ravasi T."/>
            <person name="Bayer T."/>
            <person name="Micklem G."/>
            <person name="Kim H."/>
            <person name="Bhak J."/>
            <person name="Lajeunesse T.C."/>
            <person name="Voolstra C.R."/>
        </authorList>
    </citation>
    <scope>NUCLEOTIDE SEQUENCE [LARGE SCALE GENOMIC DNA]</scope>
    <source>
        <strain evidence="2 3">CCMP2467</strain>
    </source>
</reference>
<feature type="region of interest" description="Disordered" evidence="1">
    <location>
        <begin position="61"/>
        <end position="131"/>
    </location>
</feature>
<feature type="non-terminal residue" evidence="2">
    <location>
        <position position="131"/>
    </location>
</feature>